<dbReference type="SMART" id="SM00066">
    <property type="entry name" value="GAL4"/>
    <property type="match status" value="1"/>
</dbReference>
<sequence>MDPRQLECRICKKTFTQKSSLVRHTKRCTPGPSPSLRQKSCRWCTASKVRCDLQRPTCSRCLQRDLACEYVVPLTRNGRSPSASDFARSVDGSTNSASASPPSAPDHQPPQVSFTSPTSTPAPTLTNASQTEGNTQTDSFSRFLFSNNEPFPNASSSSLGADLALTSFADPSHSPAPNTPEINHFGNDWTNLPFLEQLDSTPPLARHSMEVLLRVMKTWPKMLAKEFQPPPLLHTSQMYHILTNQNPRVLPEQSTHPVPQPLANCFTISKMWAGQCQGASDIVTETVTKEMQSLFEKYRTMDEPNLLAAIQALVLYTVMLLFPSHSQASLSPVAPAVFASIQKVVYYVASTGLVLPEERDHIRPSWDSWIYVTSKRRAVFSLYLLHWSYSVYNGLPSFNCAELGFMPAPAPKFLWEAASRDVWEAYYIRWLAQWSGEEYMMREFQDVETRQGPTVDTRTGLWLEDADELGILFFSIGGSNPVSINVQVPEFLEVEGARECFLILPPPVKCCYAAG</sequence>
<accession>A0A6A6QX52</accession>
<dbReference type="InterPro" id="IPR001138">
    <property type="entry name" value="Zn2Cys6_DnaBD"/>
</dbReference>
<evidence type="ECO:0000256" key="2">
    <source>
        <dbReference type="ARBA" id="ARBA00022833"/>
    </source>
</evidence>
<gene>
    <name evidence="10" type="ORF">BU16DRAFT_510534</name>
</gene>
<dbReference type="OrthoDB" id="2441642at2759"/>
<evidence type="ECO:0000259" key="9">
    <source>
        <dbReference type="PROSITE" id="PS50157"/>
    </source>
</evidence>
<feature type="region of interest" description="Disordered" evidence="7">
    <location>
        <begin position="78"/>
        <end position="135"/>
    </location>
</feature>
<dbReference type="AlphaFoldDB" id="A0A6A6QX52"/>
<proteinExistence type="predicted"/>
<keyword evidence="6" id="KW-0863">Zinc-finger</keyword>
<evidence type="ECO:0000256" key="1">
    <source>
        <dbReference type="ARBA" id="ARBA00022723"/>
    </source>
</evidence>
<evidence type="ECO:0008006" key="12">
    <source>
        <dbReference type="Google" id="ProtNLM"/>
    </source>
</evidence>
<dbReference type="PROSITE" id="PS00463">
    <property type="entry name" value="ZN2_CY6_FUNGAL_1"/>
    <property type="match status" value="1"/>
</dbReference>
<evidence type="ECO:0000256" key="6">
    <source>
        <dbReference type="PROSITE-ProRule" id="PRU00042"/>
    </source>
</evidence>
<evidence type="ECO:0000256" key="5">
    <source>
        <dbReference type="ARBA" id="ARBA00023242"/>
    </source>
</evidence>
<keyword evidence="5" id="KW-0539">Nucleus</keyword>
<evidence type="ECO:0000256" key="7">
    <source>
        <dbReference type="SAM" id="MobiDB-lite"/>
    </source>
</evidence>
<name>A0A6A6QX52_9PEZI</name>
<dbReference type="PROSITE" id="PS50048">
    <property type="entry name" value="ZN2_CY6_FUNGAL_2"/>
    <property type="match status" value="1"/>
</dbReference>
<organism evidence="10 11">
    <name type="scientific">Lophium mytilinum</name>
    <dbReference type="NCBI Taxonomy" id="390894"/>
    <lineage>
        <taxon>Eukaryota</taxon>
        <taxon>Fungi</taxon>
        <taxon>Dikarya</taxon>
        <taxon>Ascomycota</taxon>
        <taxon>Pezizomycotina</taxon>
        <taxon>Dothideomycetes</taxon>
        <taxon>Pleosporomycetidae</taxon>
        <taxon>Mytilinidiales</taxon>
        <taxon>Mytilinidiaceae</taxon>
        <taxon>Lophium</taxon>
    </lineage>
</organism>
<evidence type="ECO:0000256" key="4">
    <source>
        <dbReference type="ARBA" id="ARBA00023163"/>
    </source>
</evidence>
<dbReference type="InterPro" id="IPR013087">
    <property type="entry name" value="Znf_C2H2_type"/>
</dbReference>
<keyword evidence="1" id="KW-0479">Metal-binding</keyword>
<protein>
    <recommendedName>
        <fullName evidence="12">Zn(2)-C6 fungal-type domain-containing protein</fullName>
    </recommendedName>
</protein>
<dbReference type="PROSITE" id="PS50157">
    <property type="entry name" value="ZINC_FINGER_C2H2_2"/>
    <property type="match status" value="1"/>
</dbReference>
<evidence type="ECO:0000313" key="10">
    <source>
        <dbReference type="EMBL" id="KAF2495607.1"/>
    </source>
</evidence>
<feature type="domain" description="Zn(2)-C6 fungal-type" evidence="8">
    <location>
        <begin position="40"/>
        <end position="70"/>
    </location>
</feature>
<feature type="compositionally biased region" description="Low complexity" evidence="7">
    <location>
        <begin position="113"/>
        <end position="126"/>
    </location>
</feature>
<dbReference type="Pfam" id="PF00172">
    <property type="entry name" value="Zn_clus"/>
    <property type="match status" value="1"/>
</dbReference>
<dbReference type="Gene3D" id="4.10.240.10">
    <property type="entry name" value="Zn(2)-C6 fungal-type DNA-binding domain"/>
    <property type="match status" value="1"/>
</dbReference>
<dbReference type="Proteomes" id="UP000799750">
    <property type="component" value="Unassembled WGS sequence"/>
</dbReference>
<dbReference type="GO" id="GO:0008270">
    <property type="term" value="F:zinc ion binding"/>
    <property type="evidence" value="ECO:0007669"/>
    <property type="project" value="UniProtKB-KW"/>
</dbReference>
<evidence type="ECO:0000256" key="3">
    <source>
        <dbReference type="ARBA" id="ARBA00023015"/>
    </source>
</evidence>
<dbReference type="GO" id="GO:0000981">
    <property type="term" value="F:DNA-binding transcription factor activity, RNA polymerase II-specific"/>
    <property type="evidence" value="ECO:0007669"/>
    <property type="project" value="InterPro"/>
</dbReference>
<keyword evidence="3" id="KW-0805">Transcription regulation</keyword>
<dbReference type="PRINTS" id="PR00755">
    <property type="entry name" value="AFLATOXINBRP"/>
</dbReference>
<dbReference type="PANTHER" id="PTHR47660:SF3">
    <property type="entry name" value="FINGER DOMAIN PROTEIN, PUTATIVE (AFU_ORTHOLOGUE AFUA_4G03310)-RELATED"/>
    <property type="match status" value="1"/>
</dbReference>
<reference evidence="10" key="1">
    <citation type="journal article" date="2020" name="Stud. Mycol.">
        <title>101 Dothideomycetes genomes: a test case for predicting lifestyles and emergence of pathogens.</title>
        <authorList>
            <person name="Haridas S."/>
            <person name="Albert R."/>
            <person name="Binder M."/>
            <person name="Bloem J."/>
            <person name="Labutti K."/>
            <person name="Salamov A."/>
            <person name="Andreopoulos B."/>
            <person name="Baker S."/>
            <person name="Barry K."/>
            <person name="Bills G."/>
            <person name="Bluhm B."/>
            <person name="Cannon C."/>
            <person name="Castanera R."/>
            <person name="Culley D."/>
            <person name="Daum C."/>
            <person name="Ezra D."/>
            <person name="Gonzalez J."/>
            <person name="Henrissat B."/>
            <person name="Kuo A."/>
            <person name="Liang C."/>
            <person name="Lipzen A."/>
            <person name="Lutzoni F."/>
            <person name="Magnuson J."/>
            <person name="Mondo S."/>
            <person name="Nolan M."/>
            <person name="Ohm R."/>
            <person name="Pangilinan J."/>
            <person name="Park H.-J."/>
            <person name="Ramirez L."/>
            <person name="Alfaro M."/>
            <person name="Sun H."/>
            <person name="Tritt A."/>
            <person name="Yoshinaga Y."/>
            <person name="Zwiers L.-H."/>
            <person name="Turgeon B."/>
            <person name="Goodwin S."/>
            <person name="Spatafora J."/>
            <person name="Crous P."/>
            <person name="Grigoriev I."/>
        </authorList>
    </citation>
    <scope>NUCLEOTIDE SEQUENCE</scope>
    <source>
        <strain evidence="10">CBS 269.34</strain>
    </source>
</reference>
<dbReference type="PANTHER" id="PTHR47660">
    <property type="entry name" value="TRANSCRIPTION FACTOR WITH C2H2 AND ZN(2)-CYS(6) DNA BINDING DOMAIN (EUROFUNG)-RELATED-RELATED"/>
    <property type="match status" value="1"/>
</dbReference>
<dbReference type="CDD" id="cd00067">
    <property type="entry name" value="GAL4"/>
    <property type="match status" value="1"/>
</dbReference>
<evidence type="ECO:0000259" key="8">
    <source>
        <dbReference type="PROSITE" id="PS50048"/>
    </source>
</evidence>
<feature type="domain" description="C2H2-type" evidence="9">
    <location>
        <begin position="6"/>
        <end position="34"/>
    </location>
</feature>
<dbReference type="SUPFAM" id="SSF57701">
    <property type="entry name" value="Zn2/Cys6 DNA-binding domain"/>
    <property type="match status" value="1"/>
</dbReference>
<evidence type="ECO:0000313" key="11">
    <source>
        <dbReference type="Proteomes" id="UP000799750"/>
    </source>
</evidence>
<dbReference type="EMBL" id="MU004189">
    <property type="protein sequence ID" value="KAF2495607.1"/>
    <property type="molecule type" value="Genomic_DNA"/>
</dbReference>
<keyword evidence="11" id="KW-1185">Reference proteome</keyword>
<dbReference type="InterPro" id="IPR036864">
    <property type="entry name" value="Zn2-C6_fun-type_DNA-bd_sf"/>
</dbReference>
<keyword evidence="2" id="KW-0862">Zinc</keyword>
<keyword evidence="4" id="KW-0804">Transcription</keyword>